<evidence type="ECO:0000313" key="4">
    <source>
        <dbReference type="EMBL" id="GEU42174.1"/>
    </source>
</evidence>
<dbReference type="Gene3D" id="1.10.340.70">
    <property type="match status" value="1"/>
</dbReference>
<organism evidence="4">
    <name type="scientific">Tanacetum cinerariifolium</name>
    <name type="common">Dalmatian daisy</name>
    <name type="synonym">Chrysanthemum cinerariifolium</name>
    <dbReference type="NCBI Taxonomy" id="118510"/>
    <lineage>
        <taxon>Eukaryota</taxon>
        <taxon>Viridiplantae</taxon>
        <taxon>Streptophyta</taxon>
        <taxon>Embryophyta</taxon>
        <taxon>Tracheophyta</taxon>
        <taxon>Spermatophyta</taxon>
        <taxon>Magnoliopsida</taxon>
        <taxon>eudicotyledons</taxon>
        <taxon>Gunneridae</taxon>
        <taxon>Pentapetalae</taxon>
        <taxon>asterids</taxon>
        <taxon>campanulids</taxon>
        <taxon>Asterales</taxon>
        <taxon>Asteraceae</taxon>
        <taxon>Asteroideae</taxon>
        <taxon>Anthemideae</taxon>
        <taxon>Anthemidinae</taxon>
        <taxon>Tanacetum</taxon>
    </lineage>
</organism>
<dbReference type="InterPro" id="IPR041588">
    <property type="entry name" value="Integrase_H2C2"/>
</dbReference>
<gene>
    <name evidence="4" type="ORF">Tci_014152</name>
</gene>
<evidence type="ECO:0000256" key="2">
    <source>
        <dbReference type="SAM" id="MobiDB-lite"/>
    </source>
</evidence>
<accession>A0A6L2K2T8</accession>
<dbReference type="PANTHER" id="PTHR47266">
    <property type="entry name" value="ENDONUCLEASE-RELATED"/>
    <property type="match status" value="1"/>
</dbReference>
<dbReference type="Gene3D" id="3.30.70.330">
    <property type="match status" value="1"/>
</dbReference>
<evidence type="ECO:0000256" key="1">
    <source>
        <dbReference type="PROSITE-ProRule" id="PRU00176"/>
    </source>
</evidence>
<feature type="domain" description="RRM" evidence="3">
    <location>
        <begin position="385"/>
        <end position="461"/>
    </location>
</feature>
<comment type="caution">
    <text evidence="4">The sequence shown here is derived from an EMBL/GenBank/DDBJ whole genome shotgun (WGS) entry which is preliminary data.</text>
</comment>
<dbReference type="PROSITE" id="PS50102">
    <property type="entry name" value="RRM"/>
    <property type="match status" value="1"/>
</dbReference>
<keyword evidence="1" id="KW-0694">RNA-binding</keyword>
<protein>
    <submittedName>
        <fullName evidence="4">Reverse transcriptase domain-containing protein</fullName>
    </submittedName>
</protein>
<keyword evidence="4" id="KW-0808">Transferase</keyword>
<dbReference type="InterPro" id="IPR035979">
    <property type="entry name" value="RBD_domain_sf"/>
</dbReference>
<reference evidence="4" key="1">
    <citation type="journal article" date="2019" name="Sci. Rep.">
        <title>Draft genome of Tanacetum cinerariifolium, the natural source of mosquito coil.</title>
        <authorList>
            <person name="Yamashiro T."/>
            <person name="Shiraishi A."/>
            <person name="Satake H."/>
            <person name="Nakayama K."/>
        </authorList>
    </citation>
    <scope>NUCLEOTIDE SEQUENCE</scope>
</reference>
<keyword evidence="4" id="KW-0695">RNA-directed DNA polymerase</keyword>
<sequence length="589" mass="66753">MPRATVGDTSLTRSYIPKVSQTPGISPSIARFYKPIENRCIHEARQPRSDHGKPHHSVPSTYAHHNRGSSSHQGNDEEDDGASCASTPSPTTYLNSLGPLDFQPYNIPTSSKQNYELLFERQTNLLNQKQQMHRELRGGFKSFGKALRGVFSKKRGHRDHLLAFLAHILYCILAEQQYNLAYFFVKRIESARATPKAHLPYARQPRSDHGKAHHSVPSTYAHHNRGSSSHQGDDEEDDGASCASTPSPTTYLNSLGLLDYQPYNIPTSSEQNYELLFERQTNLLYQTQQMHRELRGGFKSFGKALRGVFSKKIHQPNLEFHHQKSLIIPDLALKCQKPPSYGNFVQQISSRTVKVNFPKVPRWGEREAIGPKIRRSNKEFIESPHKIYAGKIFWIITLEKLKDTLADEPGLFNSKVICEKHSGRSRDFGFVTFSYPKAVESTLSTRKGMGAKNVAVDHLSRLENPHLEELKDDDIDDNFLNETLMNVSSAKEDKISWHDPEICYEAKTQKILNKCHHGPTGGHYGPSITAKMVFNAGFYWPTIFKEAHTLVQNCDACQCSSSHSQRDEMPQNSIQVSEIFDIWGIDFMG</sequence>
<dbReference type="EMBL" id="BKCJ010001535">
    <property type="protein sequence ID" value="GEU42174.1"/>
    <property type="molecule type" value="Genomic_DNA"/>
</dbReference>
<dbReference type="GO" id="GO:0003723">
    <property type="term" value="F:RNA binding"/>
    <property type="evidence" value="ECO:0007669"/>
    <property type="project" value="UniProtKB-UniRule"/>
</dbReference>
<dbReference type="InterPro" id="IPR052160">
    <property type="entry name" value="Gypsy_RT_Integrase-like"/>
</dbReference>
<dbReference type="SUPFAM" id="SSF54928">
    <property type="entry name" value="RNA-binding domain, RBD"/>
    <property type="match status" value="1"/>
</dbReference>
<dbReference type="GO" id="GO:0003964">
    <property type="term" value="F:RNA-directed DNA polymerase activity"/>
    <property type="evidence" value="ECO:0007669"/>
    <property type="project" value="UniProtKB-KW"/>
</dbReference>
<dbReference type="InterPro" id="IPR012677">
    <property type="entry name" value="Nucleotide-bd_a/b_plait_sf"/>
</dbReference>
<keyword evidence="4" id="KW-0548">Nucleotidyltransferase</keyword>
<evidence type="ECO:0000259" key="3">
    <source>
        <dbReference type="PROSITE" id="PS50102"/>
    </source>
</evidence>
<feature type="region of interest" description="Disordered" evidence="2">
    <location>
        <begin position="199"/>
        <end position="245"/>
    </location>
</feature>
<name>A0A6L2K2T8_TANCI</name>
<proteinExistence type="predicted"/>
<dbReference type="Pfam" id="PF17921">
    <property type="entry name" value="Integrase_H2C2"/>
    <property type="match status" value="1"/>
</dbReference>
<dbReference type="AlphaFoldDB" id="A0A6L2K2T8"/>
<dbReference type="InterPro" id="IPR000504">
    <property type="entry name" value="RRM_dom"/>
</dbReference>
<feature type="region of interest" description="Disordered" evidence="2">
    <location>
        <begin position="45"/>
        <end position="88"/>
    </location>
</feature>